<reference evidence="6" key="2">
    <citation type="submission" date="2020-09" db="EMBL/GenBank/DDBJ databases">
        <authorList>
            <person name="Sun Q."/>
            <person name="Zhou Y."/>
        </authorList>
    </citation>
    <scope>NUCLEOTIDE SEQUENCE</scope>
    <source>
        <strain evidence="6">CGMCC 4.7299</strain>
    </source>
</reference>
<dbReference type="PANTHER" id="PTHR12714">
    <property type="entry name" value="PROTEIN-S ISOPRENYLCYSTEINE O-METHYLTRANSFERASE"/>
    <property type="match status" value="1"/>
</dbReference>
<gene>
    <name evidence="6" type="ORF">GCM10012284_05960</name>
</gene>
<dbReference type="AlphaFoldDB" id="A0A8J3FKU9"/>
<reference evidence="6" key="1">
    <citation type="journal article" date="2014" name="Int. J. Syst. Evol. Microbiol.">
        <title>Complete genome sequence of Corynebacterium casei LMG S-19264T (=DSM 44701T), isolated from a smear-ripened cheese.</title>
        <authorList>
            <consortium name="US DOE Joint Genome Institute (JGI-PGF)"/>
            <person name="Walter F."/>
            <person name="Albersmeier A."/>
            <person name="Kalinowski J."/>
            <person name="Ruckert C."/>
        </authorList>
    </citation>
    <scope>NUCLEOTIDE SEQUENCE</scope>
    <source>
        <strain evidence="6">CGMCC 4.7299</strain>
    </source>
</reference>
<keyword evidence="4 5" id="KW-0472">Membrane</keyword>
<accession>A0A8J3FKU9</accession>
<protein>
    <recommendedName>
        <fullName evidence="8">Protein-S-isoprenylcysteine O-methyltransferase Ste14</fullName>
    </recommendedName>
</protein>
<evidence type="ECO:0000313" key="6">
    <source>
        <dbReference type="EMBL" id="GGK74813.1"/>
    </source>
</evidence>
<dbReference type="RefSeq" id="WP_189077426.1">
    <property type="nucleotide sequence ID" value="NZ_BMMX01000001.1"/>
</dbReference>
<organism evidence="6 7">
    <name type="scientific">Mangrovihabitans endophyticus</name>
    <dbReference type="NCBI Taxonomy" id="1751298"/>
    <lineage>
        <taxon>Bacteria</taxon>
        <taxon>Bacillati</taxon>
        <taxon>Actinomycetota</taxon>
        <taxon>Actinomycetes</taxon>
        <taxon>Micromonosporales</taxon>
        <taxon>Micromonosporaceae</taxon>
        <taxon>Mangrovihabitans</taxon>
    </lineage>
</organism>
<feature type="transmembrane region" description="Helical" evidence="5">
    <location>
        <begin position="115"/>
        <end position="132"/>
    </location>
</feature>
<evidence type="ECO:0000256" key="4">
    <source>
        <dbReference type="ARBA" id="ARBA00023136"/>
    </source>
</evidence>
<keyword evidence="3 5" id="KW-1133">Transmembrane helix</keyword>
<sequence>MADPVLLLLLLDFGLIAALPRIFFRRDGSFNARWWSTALPVGATPVVLVLGRALPLDPIVPAGWLAMTGLVAVAAAALSIGLIALTLGTHRIPIALWHQNDDAPRHLVTWGAYRLIRHPFYAAFLLAFAAAFLAFPHWLTAAALVYMTVMLNAVAAREERRLSDSEFGAEYREYVERSGRFLPRLTPAGQPEVTS</sequence>
<dbReference type="Pfam" id="PF04191">
    <property type="entry name" value="PEMT"/>
    <property type="match status" value="1"/>
</dbReference>
<dbReference type="InterPro" id="IPR007318">
    <property type="entry name" value="Phopholipid_MeTrfase"/>
</dbReference>
<keyword evidence="7" id="KW-1185">Reference proteome</keyword>
<feature type="transmembrane region" description="Helical" evidence="5">
    <location>
        <begin position="62"/>
        <end position="87"/>
    </location>
</feature>
<feature type="transmembrane region" description="Helical" evidence="5">
    <location>
        <begin position="36"/>
        <end position="56"/>
    </location>
</feature>
<evidence type="ECO:0000313" key="7">
    <source>
        <dbReference type="Proteomes" id="UP000656042"/>
    </source>
</evidence>
<dbReference type="GO" id="GO:0012505">
    <property type="term" value="C:endomembrane system"/>
    <property type="evidence" value="ECO:0007669"/>
    <property type="project" value="UniProtKB-SubCell"/>
</dbReference>
<keyword evidence="2 5" id="KW-0812">Transmembrane</keyword>
<dbReference type="Gene3D" id="1.20.120.1630">
    <property type="match status" value="1"/>
</dbReference>
<proteinExistence type="predicted"/>
<dbReference type="Proteomes" id="UP000656042">
    <property type="component" value="Unassembled WGS sequence"/>
</dbReference>
<dbReference type="GO" id="GO:0016740">
    <property type="term" value="F:transferase activity"/>
    <property type="evidence" value="ECO:0007669"/>
    <property type="project" value="UniProtKB-ARBA"/>
</dbReference>
<feature type="transmembrane region" description="Helical" evidence="5">
    <location>
        <begin position="6"/>
        <end position="24"/>
    </location>
</feature>
<evidence type="ECO:0000256" key="3">
    <source>
        <dbReference type="ARBA" id="ARBA00022989"/>
    </source>
</evidence>
<comment type="subcellular location">
    <subcellularLocation>
        <location evidence="1">Endomembrane system</location>
        <topology evidence="1">Multi-pass membrane protein</topology>
    </subcellularLocation>
</comment>
<evidence type="ECO:0000256" key="1">
    <source>
        <dbReference type="ARBA" id="ARBA00004127"/>
    </source>
</evidence>
<evidence type="ECO:0008006" key="8">
    <source>
        <dbReference type="Google" id="ProtNLM"/>
    </source>
</evidence>
<dbReference type="PANTHER" id="PTHR12714:SF9">
    <property type="entry name" value="PROTEIN-S-ISOPRENYLCYSTEINE O-METHYLTRANSFERASE"/>
    <property type="match status" value="1"/>
</dbReference>
<dbReference type="EMBL" id="BMMX01000001">
    <property type="protein sequence ID" value="GGK74813.1"/>
    <property type="molecule type" value="Genomic_DNA"/>
</dbReference>
<comment type="caution">
    <text evidence="6">The sequence shown here is derived from an EMBL/GenBank/DDBJ whole genome shotgun (WGS) entry which is preliminary data.</text>
</comment>
<evidence type="ECO:0000256" key="5">
    <source>
        <dbReference type="SAM" id="Phobius"/>
    </source>
</evidence>
<name>A0A8J3FKU9_9ACTN</name>
<evidence type="ECO:0000256" key="2">
    <source>
        <dbReference type="ARBA" id="ARBA00022692"/>
    </source>
</evidence>